<keyword evidence="5 9" id="KW-0028">Amino-acid biosynthesis</keyword>
<dbReference type="InterPro" id="IPR015424">
    <property type="entry name" value="PyrdxlP-dep_Trfase"/>
</dbReference>
<gene>
    <name evidence="9" type="primary">hisC</name>
    <name evidence="11" type="ORF">CBF30_03110</name>
</gene>
<comment type="caution">
    <text evidence="11">The sequence shown here is derived from an EMBL/GenBank/DDBJ whole genome shotgun (WGS) entry which is preliminary data.</text>
</comment>
<comment type="cofactor">
    <cofactor evidence="1 9">
        <name>pyridoxal 5'-phosphate</name>
        <dbReference type="ChEBI" id="CHEBI:597326"/>
    </cofactor>
</comment>
<accession>A0A430AJG8</accession>
<dbReference type="Pfam" id="PF00155">
    <property type="entry name" value="Aminotran_1_2"/>
    <property type="match status" value="1"/>
</dbReference>
<dbReference type="CDD" id="cd00609">
    <property type="entry name" value="AAT_like"/>
    <property type="match status" value="1"/>
</dbReference>
<comment type="catalytic activity">
    <reaction evidence="9">
        <text>L-histidinol phosphate + 2-oxoglutarate = 3-(imidazol-4-yl)-2-oxopropyl phosphate + L-glutamate</text>
        <dbReference type="Rhea" id="RHEA:23744"/>
        <dbReference type="ChEBI" id="CHEBI:16810"/>
        <dbReference type="ChEBI" id="CHEBI:29985"/>
        <dbReference type="ChEBI" id="CHEBI:57766"/>
        <dbReference type="ChEBI" id="CHEBI:57980"/>
        <dbReference type="EC" id="2.6.1.9"/>
    </reaction>
</comment>
<dbReference type="GO" id="GO:0004400">
    <property type="term" value="F:histidinol-phosphate transaminase activity"/>
    <property type="evidence" value="ECO:0007669"/>
    <property type="project" value="UniProtKB-UniRule"/>
</dbReference>
<evidence type="ECO:0000256" key="8">
    <source>
        <dbReference type="ARBA" id="ARBA00023102"/>
    </source>
</evidence>
<keyword evidence="7 9" id="KW-0663">Pyridoxal phosphate</keyword>
<evidence type="ECO:0000256" key="4">
    <source>
        <dbReference type="ARBA" id="ARBA00022576"/>
    </source>
</evidence>
<dbReference type="PANTHER" id="PTHR42885:SF2">
    <property type="entry name" value="HISTIDINOL-PHOSPHATE AMINOTRANSFERASE"/>
    <property type="match status" value="1"/>
</dbReference>
<dbReference type="AlphaFoldDB" id="A0A430AJG8"/>
<evidence type="ECO:0000256" key="7">
    <source>
        <dbReference type="ARBA" id="ARBA00022898"/>
    </source>
</evidence>
<dbReference type="InterPro" id="IPR001917">
    <property type="entry name" value="Aminotrans_II_pyridoxalP_BS"/>
</dbReference>
<evidence type="ECO:0000256" key="6">
    <source>
        <dbReference type="ARBA" id="ARBA00022679"/>
    </source>
</evidence>
<dbReference type="SUPFAM" id="SSF53383">
    <property type="entry name" value="PLP-dependent transferases"/>
    <property type="match status" value="1"/>
</dbReference>
<dbReference type="UniPathway" id="UPA00031">
    <property type="reaction ID" value="UER00012"/>
</dbReference>
<dbReference type="InterPro" id="IPR015421">
    <property type="entry name" value="PyrdxlP-dep_Trfase_major"/>
</dbReference>
<evidence type="ECO:0000313" key="11">
    <source>
        <dbReference type="EMBL" id="RSU08245.1"/>
    </source>
</evidence>
<proteinExistence type="inferred from homology"/>
<evidence type="ECO:0000256" key="3">
    <source>
        <dbReference type="ARBA" id="ARBA00011738"/>
    </source>
</evidence>
<dbReference type="InterPro" id="IPR004839">
    <property type="entry name" value="Aminotransferase_I/II_large"/>
</dbReference>
<dbReference type="NCBIfam" id="TIGR01141">
    <property type="entry name" value="hisC"/>
    <property type="match status" value="1"/>
</dbReference>
<reference evidence="11 12" key="1">
    <citation type="submission" date="2017-05" db="EMBL/GenBank/DDBJ databases">
        <title>Vagococcus spp. assemblies.</title>
        <authorList>
            <person name="Gulvik C.A."/>
        </authorList>
    </citation>
    <scope>NUCLEOTIDE SEQUENCE [LARGE SCALE GENOMIC DNA]</scope>
    <source>
        <strain evidence="11 12">DSM 24756</strain>
    </source>
</reference>
<dbReference type="InterPro" id="IPR015422">
    <property type="entry name" value="PyrdxlP-dep_Trfase_small"/>
</dbReference>
<organism evidence="11 12">
    <name type="scientific">Vagococcus entomophilus</name>
    <dbReference type="NCBI Taxonomy" id="1160095"/>
    <lineage>
        <taxon>Bacteria</taxon>
        <taxon>Bacillati</taxon>
        <taxon>Bacillota</taxon>
        <taxon>Bacilli</taxon>
        <taxon>Lactobacillales</taxon>
        <taxon>Enterococcaceae</taxon>
        <taxon>Vagococcus</taxon>
    </lineage>
</organism>
<evidence type="ECO:0000313" key="12">
    <source>
        <dbReference type="Proteomes" id="UP000288669"/>
    </source>
</evidence>
<comment type="similarity">
    <text evidence="2 9">Belongs to the class-II pyridoxal-phosphate-dependent aminotransferase family. Histidinol-phosphate aminotransferase subfamily.</text>
</comment>
<keyword evidence="6 9" id="KW-0808">Transferase</keyword>
<comment type="pathway">
    <text evidence="9">Amino-acid biosynthesis; L-histidine biosynthesis; L-histidine from 5-phospho-alpha-D-ribose 1-diphosphate: step 7/9.</text>
</comment>
<dbReference type="HAMAP" id="MF_01023">
    <property type="entry name" value="HisC_aminotrans_2"/>
    <property type="match status" value="1"/>
</dbReference>
<dbReference type="EC" id="2.6.1.9" evidence="9"/>
<dbReference type="Gene3D" id="3.90.1150.10">
    <property type="entry name" value="Aspartate Aminotransferase, domain 1"/>
    <property type="match status" value="1"/>
</dbReference>
<keyword evidence="8 9" id="KW-0368">Histidine biosynthesis</keyword>
<feature type="modified residue" description="N6-(pyridoxal phosphate)lysine" evidence="9">
    <location>
        <position position="208"/>
    </location>
</feature>
<evidence type="ECO:0000256" key="2">
    <source>
        <dbReference type="ARBA" id="ARBA00007970"/>
    </source>
</evidence>
<feature type="domain" description="Aminotransferase class I/classII large" evidence="10">
    <location>
        <begin position="23"/>
        <end position="341"/>
    </location>
</feature>
<evidence type="ECO:0000256" key="1">
    <source>
        <dbReference type="ARBA" id="ARBA00001933"/>
    </source>
</evidence>
<sequence length="352" mass="40173">MMQVKGIRSISPYVPGEQPNFSDMIKINTNENAYPPSPAVLDTLKHFDGKSLSRYSSISNQKLKEALAKKYHLQSNQFVIGNGSDEILAFCMLAFFNSKEPILFPDITYGFYKVWADLFHIPYQEVPLKQDFRINFEDYNRFNGGILIPNPNAPTGIYEESPTIETLLKNNSDSVVIIDEAYIDFGGVSVIPLIEKYPNLVVVHTFSKSRSLAGLRIGYAISNPNLIQVLESIKSSFNPYSVDTLSEELSVSAVESQTYYLEINQKIQHTRELFAHKLNQLGFVVLPSKTNFVLTTHPKADMQALFEFLNEQHVFVRFFPTNKRLEQFFRISIGTDQEMLRVTQILEQFLAK</sequence>
<evidence type="ECO:0000256" key="5">
    <source>
        <dbReference type="ARBA" id="ARBA00022605"/>
    </source>
</evidence>
<evidence type="ECO:0000259" key="10">
    <source>
        <dbReference type="Pfam" id="PF00155"/>
    </source>
</evidence>
<dbReference type="Proteomes" id="UP000288669">
    <property type="component" value="Unassembled WGS sequence"/>
</dbReference>
<dbReference type="RefSeq" id="WP_126822662.1">
    <property type="nucleotide sequence ID" value="NZ_JBHLWU010000001.1"/>
</dbReference>
<dbReference type="InterPro" id="IPR005861">
    <property type="entry name" value="HisP_aminotrans"/>
</dbReference>
<dbReference type="GO" id="GO:0000105">
    <property type="term" value="P:L-histidine biosynthetic process"/>
    <property type="evidence" value="ECO:0007669"/>
    <property type="project" value="UniProtKB-UniRule"/>
</dbReference>
<dbReference type="PROSITE" id="PS00599">
    <property type="entry name" value="AA_TRANSFER_CLASS_2"/>
    <property type="match status" value="1"/>
</dbReference>
<comment type="subunit">
    <text evidence="3 9">Homodimer.</text>
</comment>
<keyword evidence="12" id="KW-1185">Reference proteome</keyword>
<dbReference type="OrthoDB" id="9813612at2"/>
<protein>
    <recommendedName>
        <fullName evidence="9">Histidinol-phosphate aminotransferase</fullName>
        <ecNumber evidence="9">2.6.1.9</ecNumber>
    </recommendedName>
    <alternativeName>
        <fullName evidence="9">Imidazole acetol-phosphate transaminase</fullName>
    </alternativeName>
</protein>
<dbReference type="Gene3D" id="3.40.640.10">
    <property type="entry name" value="Type I PLP-dependent aspartate aminotransferase-like (Major domain)"/>
    <property type="match status" value="1"/>
</dbReference>
<dbReference type="PANTHER" id="PTHR42885">
    <property type="entry name" value="HISTIDINOL-PHOSPHATE AMINOTRANSFERASE-RELATED"/>
    <property type="match status" value="1"/>
</dbReference>
<evidence type="ECO:0000256" key="9">
    <source>
        <dbReference type="HAMAP-Rule" id="MF_01023"/>
    </source>
</evidence>
<keyword evidence="4 9" id="KW-0032">Aminotransferase</keyword>
<dbReference type="EMBL" id="NGJZ01000001">
    <property type="protein sequence ID" value="RSU08245.1"/>
    <property type="molecule type" value="Genomic_DNA"/>
</dbReference>
<dbReference type="GO" id="GO:0030170">
    <property type="term" value="F:pyridoxal phosphate binding"/>
    <property type="evidence" value="ECO:0007669"/>
    <property type="project" value="InterPro"/>
</dbReference>
<name>A0A430AJG8_9ENTE</name>